<evidence type="ECO:0000259" key="4">
    <source>
        <dbReference type="PROSITE" id="PS50102"/>
    </source>
</evidence>
<organism evidence="6 7">
    <name type="scientific">Helobdella robusta</name>
    <name type="common">Californian leech</name>
    <dbReference type="NCBI Taxonomy" id="6412"/>
    <lineage>
        <taxon>Eukaryota</taxon>
        <taxon>Metazoa</taxon>
        <taxon>Spiralia</taxon>
        <taxon>Lophotrochozoa</taxon>
        <taxon>Annelida</taxon>
        <taxon>Clitellata</taxon>
        <taxon>Hirudinea</taxon>
        <taxon>Rhynchobdellida</taxon>
        <taxon>Glossiphoniidae</taxon>
        <taxon>Helobdella</taxon>
    </lineage>
</organism>
<protein>
    <recommendedName>
        <fullName evidence="4">RRM domain-containing protein</fullName>
    </recommendedName>
</protein>
<dbReference type="InterPro" id="IPR012677">
    <property type="entry name" value="Nucleotide-bd_a/b_plait_sf"/>
</dbReference>
<feature type="region of interest" description="Disordered" evidence="3">
    <location>
        <begin position="221"/>
        <end position="276"/>
    </location>
</feature>
<dbReference type="GeneID" id="20213226"/>
<dbReference type="KEGG" id="hro:HELRODRAFT_195006"/>
<dbReference type="AlphaFoldDB" id="T1FWN1"/>
<feature type="compositionally biased region" description="Basic and acidic residues" evidence="3">
    <location>
        <begin position="265"/>
        <end position="276"/>
    </location>
</feature>
<gene>
    <name evidence="6" type="primary">20213226</name>
    <name evidence="5" type="ORF">HELRODRAFT_195006</name>
</gene>
<dbReference type="STRING" id="6412.T1FWN1"/>
<keyword evidence="1 2" id="KW-0694">RNA-binding</keyword>
<dbReference type="SUPFAM" id="SSF54928">
    <property type="entry name" value="RNA-binding domain, RBD"/>
    <property type="match status" value="2"/>
</dbReference>
<dbReference type="HOGENOM" id="CLU_799921_0_0_1"/>
<dbReference type="PROSITE" id="PS50102">
    <property type="entry name" value="RRM"/>
    <property type="match status" value="2"/>
</dbReference>
<dbReference type="InterPro" id="IPR000504">
    <property type="entry name" value="RRM_dom"/>
</dbReference>
<proteinExistence type="predicted"/>
<dbReference type="EMBL" id="KB095913">
    <property type="protein sequence ID" value="ESO09771.1"/>
    <property type="molecule type" value="Genomic_DNA"/>
</dbReference>
<dbReference type="GO" id="GO:0003723">
    <property type="term" value="F:RNA binding"/>
    <property type="evidence" value="ECO:0007669"/>
    <property type="project" value="UniProtKB-UniRule"/>
</dbReference>
<reference evidence="7" key="1">
    <citation type="submission" date="2012-12" db="EMBL/GenBank/DDBJ databases">
        <authorList>
            <person name="Hellsten U."/>
            <person name="Grimwood J."/>
            <person name="Chapman J.A."/>
            <person name="Shapiro H."/>
            <person name="Aerts A."/>
            <person name="Otillar R.P."/>
            <person name="Terry A.Y."/>
            <person name="Boore J.L."/>
            <person name="Simakov O."/>
            <person name="Marletaz F."/>
            <person name="Cho S.-J."/>
            <person name="Edsinger-Gonzales E."/>
            <person name="Havlak P."/>
            <person name="Kuo D.-H."/>
            <person name="Larsson T."/>
            <person name="Lv J."/>
            <person name="Arendt D."/>
            <person name="Savage R."/>
            <person name="Osoegawa K."/>
            <person name="de Jong P."/>
            <person name="Lindberg D.R."/>
            <person name="Seaver E.C."/>
            <person name="Weisblat D.A."/>
            <person name="Putnam N.H."/>
            <person name="Grigoriev I.V."/>
            <person name="Rokhsar D.S."/>
        </authorList>
    </citation>
    <scope>NUCLEOTIDE SEQUENCE</scope>
</reference>
<evidence type="ECO:0000256" key="3">
    <source>
        <dbReference type="SAM" id="MobiDB-lite"/>
    </source>
</evidence>
<dbReference type="Pfam" id="PF00076">
    <property type="entry name" value="RRM_1"/>
    <property type="match status" value="2"/>
</dbReference>
<dbReference type="Proteomes" id="UP000015101">
    <property type="component" value="Unassembled WGS sequence"/>
</dbReference>
<dbReference type="InterPro" id="IPR035979">
    <property type="entry name" value="RBD_domain_sf"/>
</dbReference>
<feature type="compositionally biased region" description="Basic and acidic residues" evidence="3">
    <location>
        <begin position="222"/>
        <end position="250"/>
    </location>
</feature>
<dbReference type="Gene3D" id="3.30.70.330">
    <property type="match status" value="2"/>
</dbReference>
<evidence type="ECO:0000256" key="1">
    <source>
        <dbReference type="ARBA" id="ARBA00022884"/>
    </source>
</evidence>
<dbReference type="InterPro" id="IPR050502">
    <property type="entry name" value="Euk_RNA-bind_prot"/>
</dbReference>
<evidence type="ECO:0000313" key="5">
    <source>
        <dbReference type="EMBL" id="ESO09771.1"/>
    </source>
</evidence>
<dbReference type="PANTHER" id="PTHR48025">
    <property type="entry name" value="OS02G0815200 PROTEIN"/>
    <property type="match status" value="1"/>
</dbReference>
<dbReference type="CTD" id="20213226"/>
<dbReference type="EnsemblMetazoa" id="HelroT195006">
    <property type="protein sequence ID" value="HelroP195006"/>
    <property type="gene ID" value="HelroG195006"/>
</dbReference>
<reference evidence="6" key="3">
    <citation type="submission" date="2015-06" db="UniProtKB">
        <authorList>
            <consortium name="EnsemblMetazoa"/>
        </authorList>
    </citation>
    <scope>IDENTIFICATION</scope>
</reference>
<feature type="compositionally biased region" description="Low complexity" evidence="3">
    <location>
        <begin position="252"/>
        <end position="264"/>
    </location>
</feature>
<dbReference type="SMART" id="SM00360">
    <property type="entry name" value="RRM"/>
    <property type="match status" value="2"/>
</dbReference>
<accession>T1FWN1</accession>
<evidence type="ECO:0000313" key="7">
    <source>
        <dbReference type="Proteomes" id="UP000015101"/>
    </source>
</evidence>
<keyword evidence="7" id="KW-1185">Reference proteome</keyword>
<dbReference type="eggNOG" id="KOG0123">
    <property type="taxonomic scope" value="Eukaryota"/>
</dbReference>
<dbReference type="OrthoDB" id="167718at2759"/>
<feature type="domain" description="RRM" evidence="4">
    <location>
        <begin position="138"/>
        <end position="212"/>
    </location>
</feature>
<sequence length="347" mass="39216">MLTVAKPKKLKVADSTSAESDDVVDEHRKIFEAMNRRQLFLKEFVAEVTEDDIRALSSDIIEVKMRNSISRNPKVKRYAYVLFESEEVAEKNHASLQGKELKGQSFVVDFVGSKSSFKNANSGGLSGHSKVQQEFDMKRLYVNGFNKKTISEEKLKEAFSGATMVNIPMKKKDNTPTGYAFLHYDDEDECKKVQKQEVLIDGKKLVIMFAKKVVPKVPELVKSSKKEKEEKKPQQPKKENAKQQQQKDETVAAPKLKNAAANNNKTKEQLLNKAKAEEQKKVLNQLKKIDDKQKGKKVELLDKKGKMAAGKDSAGKLAAKKVASAREQDMEICEKRKGHEQLDEQQS</sequence>
<name>T1FWN1_HELRO</name>
<reference evidence="5 7" key="2">
    <citation type="journal article" date="2013" name="Nature">
        <title>Insights into bilaterian evolution from three spiralian genomes.</title>
        <authorList>
            <person name="Simakov O."/>
            <person name="Marletaz F."/>
            <person name="Cho S.J."/>
            <person name="Edsinger-Gonzales E."/>
            <person name="Havlak P."/>
            <person name="Hellsten U."/>
            <person name="Kuo D.H."/>
            <person name="Larsson T."/>
            <person name="Lv J."/>
            <person name="Arendt D."/>
            <person name="Savage R."/>
            <person name="Osoegawa K."/>
            <person name="de Jong P."/>
            <person name="Grimwood J."/>
            <person name="Chapman J.A."/>
            <person name="Shapiro H."/>
            <person name="Aerts A."/>
            <person name="Otillar R.P."/>
            <person name="Terry A.Y."/>
            <person name="Boore J.L."/>
            <person name="Grigoriev I.V."/>
            <person name="Lindberg D.R."/>
            <person name="Seaver E.C."/>
            <person name="Weisblat D.A."/>
            <person name="Putnam N.H."/>
            <person name="Rokhsar D.S."/>
        </authorList>
    </citation>
    <scope>NUCLEOTIDE SEQUENCE</scope>
</reference>
<dbReference type="EMBL" id="AMQM01009047">
    <property type="status" value="NOT_ANNOTATED_CDS"/>
    <property type="molecule type" value="Genomic_DNA"/>
</dbReference>
<dbReference type="InParanoid" id="T1FWN1"/>
<dbReference type="PANTHER" id="PTHR48025:SF1">
    <property type="entry name" value="RRM DOMAIN-CONTAINING PROTEIN"/>
    <property type="match status" value="1"/>
</dbReference>
<dbReference type="RefSeq" id="XP_009012126.1">
    <property type="nucleotide sequence ID" value="XM_009013878.1"/>
</dbReference>
<evidence type="ECO:0000313" key="6">
    <source>
        <dbReference type="EnsemblMetazoa" id="HelroP195006"/>
    </source>
</evidence>
<evidence type="ECO:0000256" key="2">
    <source>
        <dbReference type="PROSITE-ProRule" id="PRU00176"/>
    </source>
</evidence>
<feature type="domain" description="RRM" evidence="4">
    <location>
        <begin position="37"/>
        <end position="113"/>
    </location>
</feature>